<accession>A0AAV8XJ65</accession>
<name>A0AAV8XJ65_9CUCU</name>
<reference evidence="1" key="1">
    <citation type="journal article" date="2023" name="Insect Mol. Biol.">
        <title>Genome sequencing provides insights into the evolution of gene families encoding plant cell wall-degrading enzymes in longhorned beetles.</title>
        <authorList>
            <person name="Shin N.R."/>
            <person name="Okamura Y."/>
            <person name="Kirsch R."/>
            <person name="Pauchet Y."/>
        </authorList>
    </citation>
    <scope>NUCLEOTIDE SEQUENCE</scope>
    <source>
        <strain evidence="1">AMC_N1</strain>
    </source>
</reference>
<evidence type="ECO:0000313" key="2">
    <source>
        <dbReference type="Proteomes" id="UP001162162"/>
    </source>
</evidence>
<organism evidence="1 2">
    <name type="scientific">Aromia moschata</name>
    <dbReference type="NCBI Taxonomy" id="1265417"/>
    <lineage>
        <taxon>Eukaryota</taxon>
        <taxon>Metazoa</taxon>
        <taxon>Ecdysozoa</taxon>
        <taxon>Arthropoda</taxon>
        <taxon>Hexapoda</taxon>
        <taxon>Insecta</taxon>
        <taxon>Pterygota</taxon>
        <taxon>Neoptera</taxon>
        <taxon>Endopterygota</taxon>
        <taxon>Coleoptera</taxon>
        <taxon>Polyphaga</taxon>
        <taxon>Cucujiformia</taxon>
        <taxon>Chrysomeloidea</taxon>
        <taxon>Cerambycidae</taxon>
        <taxon>Cerambycinae</taxon>
        <taxon>Callichromatini</taxon>
        <taxon>Aromia</taxon>
    </lineage>
</organism>
<evidence type="ECO:0008006" key="3">
    <source>
        <dbReference type="Google" id="ProtNLM"/>
    </source>
</evidence>
<proteinExistence type="predicted"/>
<dbReference type="AlphaFoldDB" id="A0AAV8XJ65"/>
<keyword evidence="2" id="KW-1185">Reference proteome</keyword>
<protein>
    <recommendedName>
        <fullName evidence="3">CCHC-type domain-containing protein</fullName>
    </recommendedName>
</protein>
<dbReference type="Proteomes" id="UP001162162">
    <property type="component" value="Unassembled WGS sequence"/>
</dbReference>
<comment type="caution">
    <text evidence="1">The sequence shown here is derived from an EMBL/GenBank/DDBJ whole genome shotgun (WGS) entry which is preliminary data.</text>
</comment>
<evidence type="ECO:0000313" key="1">
    <source>
        <dbReference type="EMBL" id="KAJ8938894.1"/>
    </source>
</evidence>
<dbReference type="EMBL" id="JAPWTK010000524">
    <property type="protein sequence ID" value="KAJ8938894.1"/>
    <property type="molecule type" value="Genomic_DNA"/>
</dbReference>
<sequence>MLSTSNELYRSKNLQKNKSYAEAVAGEVVVIKPKKIQENKTTKEAVRKALNPTKLEIGFTEIKDIRDGGMLIKCKSKEDVEKIKSEAEKKLKKGYEIRIKEQKNPHIKIVGLEDDIDKEVLEECILKQNSFPNSENCFLKVKTVKRMKSKYMAIIECDPQLSELFLNEGKISIGWSICRVYEYVPVFRCYKCGDYDHKADLCKKEERCLKCASTVHKTECFIQNGYNSEAASEAYFNRYPERRRPNMSIFGRLKENLVEYGGFNKPRPKNYRIQDAEDVAINVVGMVVVNPSISSRQIEAESGNNNSSFQLILNADWISAIGTYNKLSKTNYFLKISFGQMKVTKIVREEICRPENNPARDKESIYSGIGGALAPVQCGISYGARSITKLVSGLLDPVYPECDKKWRRGLAYDPSQSWLLWKPAKTLEFIILAMNLKKKSLYDDLAPRYKQLKIARVSQTQCTPNGTNHIVYPVRNFYNG</sequence>
<gene>
    <name evidence="1" type="ORF">NQ318_023211</name>
</gene>